<organism evidence="1 2">
    <name type="scientific">Fusarium oxysporum f. sp. rapae</name>
    <dbReference type="NCBI Taxonomy" id="485398"/>
    <lineage>
        <taxon>Eukaryota</taxon>
        <taxon>Fungi</taxon>
        <taxon>Dikarya</taxon>
        <taxon>Ascomycota</taxon>
        <taxon>Pezizomycotina</taxon>
        <taxon>Sordariomycetes</taxon>
        <taxon>Hypocreomycetidae</taxon>
        <taxon>Hypocreales</taxon>
        <taxon>Nectriaceae</taxon>
        <taxon>Fusarium</taxon>
        <taxon>Fusarium oxysporum species complex</taxon>
    </lineage>
</organism>
<proteinExistence type="predicted"/>
<name>A0A8J5NX94_FUSOX</name>
<comment type="caution">
    <text evidence="1">The sequence shown here is derived from an EMBL/GenBank/DDBJ whole genome shotgun (WGS) entry which is preliminary data.</text>
</comment>
<sequence>MCCHCSASSFLQTHRRRTMTSIFNPEYAFAKYPKIDRCRHQRPIQSCTLCGMYDVDQLDQKTFVAEGREKLS</sequence>
<evidence type="ECO:0000313" key="1">
    <source>
        <dbReference type="EMBL" id="KAG7413663.1"/>
    </source>
</evidence>
<accession>A0A8J5NX94</accession>
<gene>
    <name evidence="1" type="ORF">Forpe1208_v007132</name>
</gene>
<reference evidence="1" key="1">
    <citation type="submission" date="2021-04" db="EMBL/GenBank/DDBJ databases">
        <title>First draft genome resource for Brassicaceae pathogens Fusarium oxysporum f. sp. raphani and Fusarium oxysporum f. sp. rapae.</title>
        <authorList>
            <person name="Asai S."/>
        </authorList>
    </citation>
    <scope>NUCLEOTIDE SEQUENCE</scope>
    <source>
        <strain evidence="1">Tf1208</strain>
    </source>
</reference>
<protein>
    <submittedName>
        <fullName evidence="1">Uncharacterized protein</fullName>
    </submittedName>
</protein>
<evidence type="ECO:0000313" key="2">
    <source>
        <dbReference type="Proteomes" id="UP000694050"/>
    </source>
</evidence>
<dbReference type="AlphaFoldDB" id="A0A8J5NX94"/>
<dbReference type="EMBL" id="JAELUQ010000005">
    <property type="protein sequence ID" value="KAG7413663.1"/>
    <property type="molecule type" value="Genomic_DNA"/>
</dbReference>
<dbReference type="Proteomes" id="UP000694050">
    <property type="component" value="Unassembled WGS sequence"/>
</dbReference>